<evidence type="ECO:0000259" key="9">
    <source>
        <dbReference type="PROSITE" id="PS50928"/>
    </source>
</evidence>
<evidence type="ECO:0000256" key="7">
    <source>
        <dbReference type="ARBA" id="ARBA00023136"/>
    </source>
</evidence>
<evidence type="ECO:0000313" key="11">
    <source>
        <dbReference type="Proteomes" id="UP000838160"/>
    </source>
</evidence>
<accession>A0ABM8ZHN6</accession>
<evidence type="ECO:0000256" key="6">
    <source>
        <dbReference type="ARBA" id="ARBA00022989"/>
    </source>
</evidence>
<evidence type="ECO:0000256" key="2">
    <source>
        <dbReference type="ARBA" id="ARBA00007069"/>
    </source>
</evidence>
<proteinExistence type="inferred from homology"/>
<evidence type="ECO:0000256" key="5">
    <source>
        <dbReference type="ARBA" id="ARBA00022692"/>
    </source>
</evidence>
<evidence type="ECO:0000256" key="8">
    <source>
        <dbReference type="RuleBase" id="RU363032"/>
    </source>
</evidence>
<dbReference type="CDD" id="cd06261">
    <property type="entry name" value="TM_PBP2"/>
    <property type="match status" value="1"/>
</dbReference>
<dbReference type="InterPro" id="IPR000515">
    <property type="entry name" value="MetI-like"/>
</dbReference>
<feature type="transmembrane region" description="Helical" evidence="8">
    <location>
        <begin position="201"/>
        <end position="224"/>
    </location>
</feature>
<feature type="transmembrane region" description="Helical" evidence="8">
    <location>
        <begin position="114"/>
        <end position="136"/>
    </location>
</feature>
<evidence type="ECO:0000256" key="4">
    <source>
        <dbReference type="ARBA" id="ARBA00022475"/>
    </source>
</evidence>
<dbReference type="RefSeq" id="WP_237484586.1">
    <property type="nucleotide sequence ID" value="NZ_CAKLCM010000002.1"/>
</dbReference>
<keyword evidence="6 8" id="KW-1133">Transmembrane helix</keyword>
<evidence type="ECO:0000256" key="1">
    <source>
        <dbReference type="ARBA" id="ARBA00004651"/>
    </source>
</evidence>
<comment type="subcellular location">
    <subcellularLocation>
        <location evidence="1 8">Cell membrane</location>
        <topology evidence="1 8">Multi-pass membrane protein</topology>
    </subcellularLocation>
</comment>
<dbReference type="PANTHER" id="PTHR43848:SF2">
    <property type="entry name" value="PUTRESCINE TRANSPORT SYSTEM PERMEASE PROTEIN POTI"/>
    <property type="match status" value="1"/>
</dbReference>
<dbReference type="SUPFAM" id="SSF161098">
    <property type="entry name" value="MetI-like"/>
    <property type="match status" value="1"/>
</dbReference>
<dbReference type="InterPro" id="IPR035906">
    <property type="entry name" value="MetI-like_sf"/>
</dbReference>
<feature type="transmembrane region" description="Helical" evidence="8">
    <location>
        <begin position="257"/>
        <end position="278"/>
    </location>
</feature>
<dbReference type="PROSITE" id="PS50928">
    <property type="entry name" value="ABC_TM1"/>
    <property type="match status" value="1"/>
</dbReference>
<comment type="similarity">
    <text evidence="2">Belongs to the binding-protein-dependent transport system permease family. CysTW subfamily.</text>
</comment>
<evidence type="ECO:0000313" key="10">
    <source>
        <dbReference type="EMBL" id="CAH0526177.1"/>
    </source>
</evidence>
<reference evidence="10" key="1">
    <citation type="submission" date="2021-12" db="EMBL/GenBank/DDBJ databases">
        <authorList>
            <person name="Rodrigo-Torres L."/>
            <person name="Arahal R. D."/>
            <person name="Lucena T."/>
        </authorList>
    </citation>
    <scope>NUCLEOTIDE SEQUENCE</scope>
    <source>
        <strain evidence="10">CECT 8226</strain>
    </source>
</reference>
<organism evidence="10 11">
    <name type="scientific">Vibrio hippocampi</name>
    <dbReference type="NCBI Taxonomy" id="654686"/>
    <lineage>
        <taxon>Bacteria</taxon>
        <taxon>Pseudomonadati</taxon>
        <taxon>Pseudomonadota</taxon>
        <taxon>Gammaproteobacteria</taxon>
        <taxon>Vibrionales</taxon>
        <taxon>Vibrionaceae</taxon>
        <taxon>Vibrio</taxon>
    </lineage>
</organism>
<feature type="transmembrane region" description="Helical" evidence="8">
    <location>
        <begin position="156"/>
        <end position="180"/>
    </location>
</feature>
<keyword evidence="3 8" id="KW-0813">Transport</keyword>
<protein>
    <submittedName>
        <fullName evidence="10">Inner membrane ABC transporter permease protein YdcV</fullName>
    </submittedName>
</protein>
<name>A0ABM8ZHN6_9VIBR</name>
<keyword evidence="7 8" id="KW-0472">Membrane</keyword>
<feature type="transmembrane region" description="Helical" evidence="8">
    <location>
        <begin position="12"/>
        <end position="38"/>
    </location>
</feature>
<keyword evidence="4" id="KW-1003">Cell membrane</keyword>
<keyword evidence="5 8" id="KW-0812">Transmembrane</keyword>
<dbReference type="Gene3D" id="1.10.3720.10">
    <property type="entry name" value="MetI-like"/>
    <property type="match status" value="1"/>
</dbReference>
<comment type="caution">
    <text evidence="10">The sequence shown here is derived from an EMBL/GenBank/DDBJ whole genome shotgun (WGS) entry which is preliminary data.</text>
</comment>
<sequence>MISSVPFSNPSLRLYQCLVALFLLFLLLPLAVVVGFSFHHATYPSLPWQGASWVWYFGDSAPYIGLIHDSRLLDSLFTSIQVAFGVALISTLLGLSNAHLLVRYRFRGKELLSILMLIPLVIPGVILGISILVASSSLANSVDDLWLWEWQWARPGLILVVLGQATFITSITTLVLLARYRRFDPSLEEAALNLGATPWRAFYAVTLPFLRPTIVSAFIVSFLMSFENFNTTLMLVGSDSPLTVEMYQRMREGSTPVINAVSVILMLGSGILASGYIWTQTKQQ</sequence>
<feature type="transmembrane region" description="Helical" evidence="8">
    <location>
        <begin position="80"/>
        <end position="102"/>
    </location>
</feature>
<dbReference type="InterPro" id="IPR051789">
    <property type="entry name" value="Bact_Polyamine_Transport"/>
</dbReference>
<dbReference type="Pfam" id="PF00528">
    <property type="entry name" value="BPD_transp_1"/>
    <property type="match status" value="1"/>
</dbReference>
<evidence type="ECO:0000256" key="3">
    <source>
        <dbReference type="ARBA" id="ARBA00022448"/>
    </source>
</evidence>
<gene>
    <name evidence="10" type="primary">ydcV_2</name>
    <name evidence="10" type="ORF">VHP8226_01651</name>
</gene>
<dbReference type="Proteomes" id="UP000838160">
    <property type="component" value="Unassembled WGS sequence"/>
</dbReference>
<dbReference type="PANTHER" id="PTHR43848">
    <property type="entry name" value="PUTRESCINE TRANSPORT SYSTEM PERMEASE PROTEIN POTI"/>
    <property type="match status" value="1"/>
</dbReference>
<keyword evidence="11" id="KW-1185">Reference proteome</keyword>
<feature type="domain" description="ABC transmembrane type-1" evidence="9">
    <location>
        <begin position="76"/>
        <end position="276"/>
    </location>
</feature>
<dbReference type="EMBL" id="CAKLCM010000002">
    <property type="protein sequence ID" value="CAH0526177.1"/>
    <property type="molecule type" value="Genomic_DNA"/>
</dbReference>